<protein>
    <submittedName>
        <fullName evidence="2">GAF domain-containing protein</fullName>
    </submittedName>
</protein>
<name>A0ABU3N296_9SPHN</name>
<dbReference type="SUPFAM" id="SSF55781">
    <property type="entry name" value="GAF domain-like"/>
    <property type="match status" value="1"/>
</dbReference>
<dbReference type="Gene3D" id="3.30.450.40">
    <property type="match status" value="1"/>
</dbReference>
<accession>A0ABU3N296</accession>
<reference evidence="2" key="1">
    <citation type="submission" date="2022-04" db="EMBL/GenBank/DDBJ databases">
        <title>Tomato heritable bacteria conferring resistance against bacterial wilt.</title>
        <authorList>
            <person name="Yin J."/>
        </authorList>
    </citation>
    <scope>NUCLEOTIDE SEQUENCE</scope>
    <source>
        <strain evidence="2">Cra20</strain>
    </source>
</reference>
<evidence type="ECO:0000259" key="1">
    <source>
        <dbReference type="Pfam" id="PF01590"/>
    </source>
</evidence>
<sequence>MLLRGSGQTSWQAKGDLHPRGRVASARLAELIQLTLVADAAIVDLRPYAERQRASGATEYLDTAGILLTGGKAESSEALLWRLADPIEARASGFQSYACVPFHDADGTTLGRIVAMQRGQRVFDGHDLKILRTVADIAADLIRQPQLAS</sequence>
<organism evidence="2">
    <name type="scientific">Sphingomonas psychrotolerans</name>
    <dbReference type="NCBI Taxonomy" id="1327635"/>
    <lineage>
        <taxon>Bacteria</taxon>
        <taxon>Pseudomonadati</taxon>
        <taxon>Pseudomonadota</taxon>
        <taxon>Alphaproteobacteria</taxon>
        <taxon>Sphingomonadales</taxon>
        <taxon>Sphingomonadaceae</taxon>
        <taxon>Sphingomonas</taxon>
    </lineage>
</organism>
<feature type="domain" description="GAF" evidence="1">
    <location>
        <begin position="76"/>
        <end position="139"/>
    </location>
</feature>
<proteinExistence type="predicted"/>
<comment type="caution">
    <text evidence="2">The sequence shown here is derived from an EMBL/GenBank/DDBJ whole genome shotgun (WGS) entry which is preliminary data.</text>
</comment>
<dbReference type="InterPro" id="IPR029016">
    <property type="entry name" value="GAF-like_dom_sf"/>
</dbReference>
<evidence type="ECO:0000313" key="2">
    <source>
        <dbReference type="EMBL" id="MDT8758583.1"/>
    </source>
</evidence>
<dbReference type="EMBL" id="JALMLT010000002">
    <property type="protein sequence ID" value="MDT8758583.1"/>
    <property type="molecule type" value="Genomic_DNA"/>
</dbReference>
<gene>
    <name evidence="2" type="ORF">MZO42_07725</name>
</gene>
<dbReference type="Pfam" id="PF01590">
    <property type="entry name" value="GAF"/>
    <property type="match status" value="1"/>
</dbReference>
<dbReference type="InterPro" id="IPR003018">
    <property type="entry name" value="GAF"/>
</dbReference>